<accession>A0ABW5CB49</accession>
<keyword evidence="2" id="KW-1185">Reference proteome</keyword>
<gene>
    <name evidence="1" type="ORF">ACFSNB_07385</name>
</gene>
<reference evidence="2" key="1">
    <citation type="journal article" date="2019" name="Int. J. Syst. Evol. Microbiol.">
        <title>The Global Catalogue of Microorganisms (GCM) 10K type strain sequencing project: providing services to taxonomists for standard genome sequencing and annotation.</title>
        <authorList>
            <consortium name="The Broad Institute Genomics Platform"/>
            <consortium name="The Broad Institute Genome Sequencing Center for Infectious Disease"/>
            <person name="Wu L."/>
            <person name="Ma J."/>
        </authorList>
    </citation>
    <scope>NUCLEOTIDE SEQUENCE [LARGE SCALE GENOMIC DNA]</scope>
    <source>
        <strain evidence="2">KCTC 15012</strain>
    </source>
</reference>
<dbReference type="RefSeq" id="WP_377315444.1">
    <property type="nucleotide sequence ID" value="NZ_JBHUIY010000011.1"/>
</dbReference>
<evidence type="ECO:0000313" key="1">
    <source>
        <dbReference type="EMBL" id="MFD2233622.1"/>
    </source>
</evidence>
<proteinExistence type="predicted"/>
<dbReference type="Proteomes" id="UP001597296">
    <property type="component" value="Unassembled WGS sequence"/>
</dbReference>
<comment type="caution">
    <text evidence="1">The sequence shown here is derived from an EMBL/GenBank/DDBJ whole genome shotgun (WGS) entry which is preliminary data.</text>
</comment>
<protein>
    <recommendedName>
        <fullName evidence="3">DUF222 domain-containing protein</fullName>
    </recommendedName>
</protein>
<organism evidence="1 2">
    <name type="scientific">Phaeospirillum tilakii</name>
    <dbReference type="NCBI Taxonomy" id="741673"/>
    <lineage>
        <taxon>Bacteria</taxon>
        <taxon>Pseudomonadati</taxon>
        <taxon>Pseudomonadota</taxon>
        <taxon>Alphaproteobacteria</taxon>
        <taxon>Rhodospirillales</taxon>
        <taxon>Rhodospirillaceae</taxon>
        <taxon>Phaeospirillum</taxon>
    </lineage>
</organism>
<evidence type="ECO:0008006" key="3">
    <source>
        <dbReference type="Google" id="ProtNLM"/>
    </source>
</evidence>
<evidence type="ECO:0000313" key="2">
    <source>
        <dbReference type="Proteomes" id="UP001597296"/>
    </source>
</evidence>
<name>A0ABW5CB49_9PROT</name>
<dbReference type="EMBL" id="JBHUIY010000011">
    <property type="protein sequence ID" value="MFD2233622.1"/>
    <property type="molecule type" value="Genomic_DNA"/>
</dbReference>
<sequence>MDLDGLERRFDGPIEPALLVAAGQGAARHAAVLALARRRVALDQRILAARLRWRADEGGRGLGPAAVAAAIAAARADLAASRRHLARILAAGHHCS</sequence>